<dbReference type="EMBL" id="JAVVDO010000041">
    <property type="protein sequence ID" value="MDT8333023.1"/>
    <property type="molecule type" value="Genomic_DNA"/>
</dbReference>
<sequence length="329" mass="37198">MVSSPQAKGGSARRDALSKADRSSIAKQAAEARWHEPAPKALFGEMDKPIRIANIEVPCFVLEDGRRVIHLTGMTDALKIARGGSMKRGLNRLELFCSGKLIKPFISNELYERVQKPIRFRIGRNTAYGFTSDTLIDVAEAVISLENSGNLQTQQVTIAIQCRIITSALTRIGLVALIDEATGYQDKRSSDELQRILEAYILPEHRPWSWVVPPEFIKELHRVYGWPYSADNRGPRYAGKLIRQLIYERLPSPVLPALDEKNPTNGRYQRKLRHHQLLTEKLGLDHFKNQLISITTLLRATPDGNPRVFKDLVERVFGQQRRLDLEGGA</sequence>
<organism evidence="3 4">
    <name type="scientific">Roseomonas gilardii</name>
    <dbReference type="NCBI Taxonomy" id="257708"/>
    <lineage>
        <taxon>Bacteria</taxon>
        <taxon>Pseudomonadati</taxon>
        <taxon>Pseudomonadota</taxon>
        <taxon>Alphaproteobacteria</taxon>
        <taxon>Acetobacterales</taxon>
        <taxon>Roseomonadaceae</taxon>
        <taxon>Roseomonas</taxon>
    </lineage>
</organism>
<proteinExistence type="predicted"/>
<protein>
    <submittedName>
        <fullName evidence="3">P63C domain-containing protein</fullName>
    </submittedName>
</protein>
<comment type="caution">
    <text evidence="3">The sequence shown here is derived from an EMBL/GenBank/DDBJ whole genome shotgun (WGS) entry which is preliminary data.</text>
</comment>
<feature type="region of interest" description="Disordered" evidence="1">
    <location>
        <begin position="1"/>
        <end position="20"/>
    </location>
</feature>
<name>A0ABU3MJ28_9PROT</name>
<gene>
    <name evidence="3" type="ORF">RQ831_18375</name>
</gene>
<dbReference type="RefSeq" id="WP_314284072.1">
    <property type="nucleotide sequence ID" value="NZ_JAVVDO010000041.1"/>
</dbReference>
<reference evidence="3 4" key="1">
    <citation type="journal article" date="2019" name="Microb. Pathog.">
        <title>Comparison of VITEK 2, MALDI-TOF MS, 16S rRNA gene sequencing, and whole-genome sequencing for identification of Roseomonas mucosa.</title>
        <authorList>
            <person name="Rudolph W.W."/>
            <person name="Gunzer F."/>
            <person name="Trauth M."/>
            <person name="Bunk B."/>
            <person name="Bigge R."/>
            <person name="Schrottner P."/>
        </authorList>
    </citation>
    <scope>NUCLEOTIDE SEQUENCE [LARGE SCALE GENOMIC DNA]</scope>
    <source>
        <strain evidence="3 4">DSM 103800</strain>
    </source>
</reference>
<dbReference type="Proteomes" id="UP001258945">
    <property type="component" value="Unassembled WGS sequence"/>
</dbReference>
<dbReference type="Pfam" id="PF10546">
    <property type="entry name" value="P63C"/>
    <property type="match status" value="1"/>
</dbReference>
<dbReference type="InterPro" id="IPR018874">
    <property type="entry name" value="Phage_Mx8_p63_C"/>
</dbReference>
<keyword evidence="4" id="KW-1185">Reference proteome</keyword>
<evidence type="ECO:0000259" key="2">
    <source>
        <dbReference type="Pfam" id="PF10546"/>
    </source>
</evidence>
<evidence type="ECO:0000256" key="1">
    <source>
        <dbReference type="SAM" id="MobiDB-lite"/>
    </source>
</evidence>
<evidence type="ECO:0000313" key="4">
    <source>
        <dbReference type="Proteomes" id="UP001258945"/>
    </source>
</evidence>
<evidence type="ECO:0000313" key="3">
    <source>
        <dbReference type="EMBL" id="MDT8333023.1"/>
    </source>
</evidence>
<accession>A0ABU3MJ28</accession>
<feature type="domain" description="Bacteriophage Mx8 p63 C-terminal" evidence="2">
    <location>
        <begin position="196"/>
        <end position="286"/>
    </location>
</feature>